<evidence type="ECO:0000313" key="11">
    <source>
        <dbReference type="Proteomes" id="UP000477010"/>
    </source>
</evidence>
<evidence type="ECO:0000256" key="4">
    <source>
        <dbReference type="ARBA" id="ARBA00022840"/>
    </source>
</evidence>
<evidence type="ECO:0000259" key="8">
    <source>
        <dbReference type="PROSITE" id="PS50893"/>
    </source>
</evidence>
<dbReference type="Pfam" id="PF00005">
    <property type="entry name" value="ABC_tran"/>
    <property type="match status" value="1"/>
</dbReference>
<evidence type="ECO:0000259" key="9">
    <source>
        <dbReference type="PROSITE" id="PS50929"/>
    </source>
</evidence>
<dbReference type="InterPro" id="IPR003593">
    <property type="entry name" value="AAA+_ATPase"/>
</dbReference>
<dbReference type="PROSITE" id="PS00211">
    <property type="entry name" value="ABC_TRANSPORTER_1"/>
    <property type="match status" value="1"/>
</dbReference>
<evidence type="ECO:0000256" key="7">
    <source>
        <dbReference type="SAM" id="Phobius"/>
    </source>
</evidence>
<dbReference type="GO" id="GO:0140359">
    <property type="term" value="F:ABC-type transporter activity"/>
    <property type="evidence" value="ECO:0007669"/>
    <property type="project" value="InterPro"/>
</dbReference>
<gene>
    <name evidence="10" type="ORF">GKD85_05420</name>
</gene>
<keyword evidence="5 7" id="KW-1133">Transmembrane helix</keyword>
<keyword evidence="3" id="KW-0547">Nucleotide-binding</keyword>
<feature type="transmembrane region" description="Helical" evidence="7">
    <location>
        <begin position="145"/>
        <end position="164"/>
    </location>
</feature>
<keyword evidence="2 7" id="KW-0812">Transmembrane</keyword>
<dbReference type="EMBL" id="WKQE01000005">
    <property type="protein sequence ID" value="MSC80265.1"/>
    <property type="molecule type" value="Genomic_DNA"/>
</dbReference>
<dbReference type="SUPFAM" id="SSF90123">
    <property type="entry name" value="ABC transporter transmembrane region"/>
    <property type="match status" value="1"/>
</dbReference>
<name>A0A6A8KF35_9FIRM</name>
<keyword evidence="6 7" id="KW-0472">Membrane</keyword>
<evidence type="ECO:0000256" key="5">
    <source>
        <dbReference type="ARBA" id="ARBA00022989"/>
    </source>
</evidence>
<dbReference type="GO" id="GO:0016887">
    <property type="term" value="F:ATP hydrolysis activity"/>
    <property type="evidence" value="ECO:0007669"/>
    <property type="project" value="InterPro"/>
</dbReference>
<comment type="caution">
    <text evidence="10">The sequence shown here is derived from an EMBL/GenBank/DDBJ whole genome shotgun (WGS) entry which is preliminary data.</text>
</comment>
<protein>
    <submittedName>
        <fullName evidence="10">ATP-binding cassette domain-containing protein</fullName>
    </submittedName>
</protein>
<evidence type="ECO:0000256" key="3">
    <source>
        <dbReference type="ARBA" id="ARBA00022741"/>
    </source>
</evidence>
<sequence length="538" mass="59729">MIRYLKKQWRLSTLTCLFAIIAYGAQALIQLALMKVFDAVVLLDLRGSILWTAVDLACWGFYLLFTALQEHCQAKTIRALNNTVRDELYHSFLRKNHIDFHQSDTGEYLAWLTNDVKQLEQFAWIPFFGCVGKIAQIVFSVLGLAFLHWSLVVFSVITAVVLWLSPKLFQKKLELLGQNCGVQQTAAINRLKDLLTGFDVLQFFGKGDLFLQQGNRISDDIEKPSCQLSYGKSRMEAAIGFINVALQLGSLVLIAALTSMGLVTTGTLAGGVNLIGGVANGFNSLAGLRLSLSASKPYFCKLPVVDTDSKSEEVVPMTPLNDSITIDGLSFCYDEKKPILKDASFRFEKGKKYALIGPSGCGKSTLLKILLGWLPEYHGTIRFDGRDIREYTPEQLQQQMSYIEQNVFLFNASIRENITLDEDFTEEQLRKAIHDSALENDLLSMPNGLDTLVGEGGCNISGGQKQRVAIARALIHERSILLVDEGTSALDAQNADPVEKSLLANPNLTLILISHHLSDKRKAQFDCVYELMPTSSRA</sequence>
<evidence type="ECO:0000256" key="2">
    <source>
        <dbReference type="ARBA" id="ARBA00022692"/>
    </source>
</evidence>
<organism evidence="10 11">
    <name type="scientific">Faecalibacterium prausnitzii</name>
    <dbReference type="NCBI Taxonomy" id="853"/>
    <lineage>
        <taxon>Bacteria</taxon>
        <taxon>Bacillati</taxon>
        <taxon>Bacillota</taxon>
        <taxon>Clostridia</taxon>
        <taxon>Eubacteriales</taxon>
        <taxon>Oscillospiraceae</taxon>
        <taxon>Faecalibacterium</taxon>
    </lineage>
</organism>
<proteinExistence type="predicted"/>
<evidence type="ECO:0000313" key="10">
    <source>
        <dbReference type="EMBL" id="MSC80265.1"/>
    </source>
</evidence>
<dbReference type="PROSITE" id="PS50893">
    <property type="entry name" value="ABC_TRANSPORTER_2"/>
    <property type="match status" value="1"/>
</dbReference>
<dbReference type="PROSITE" id="PS50929">
    <property type="entry name" value="ABC_TM1F"/>
    <property type="match status" value="1"/>
</dbReference>
<dbReference type="InterPro" id="IPR027417">
    <property type="entry name" value="P-loop_NTPase"/>
</dbReference>
<feature type="transmembrane region" description="Helical" evidence="7">
    <location>
        <begin position="51"/>
        <end position="68"/>
    </location>
</feature>
<dbReference type="PANTHER" id="PTHR24221:SF654">
    <property type="entry name" value="ATP-BINDING CASSETTE SUB-FAMILY B MEMBER 6"/>
    <property type="match status" value="1"/>
</dbReference>
<feature type="domain" description="ABC transmembrane type-1" evidence="9">
    <location>
        <begin position="14"/>
        <end position="294"/>
    </location>
</feature>
<reference evidence="10 11" key="1">
    <citation type="journal article" date="2019" name="Nat. Med.">
        <title>A library of human gut bacterial isolates paired with longitudinal multiomics data enables mechanistic microbiome research.</title>
        <authorList>
            <person name="Poyet M."/>
            <person name="Groussin M."/>
            <person name="Gibbons S.M."/>
            <person name="Avila-Pacheco J."/>
            <person name="Jiang X."/>
            <person name="Kearney S.M."/>
            <person name="Perrotta A.R."/>
            <person name="Berdy B."/>
            <person name="Zhao S."/>
            <person name="Lieberman T.D."/>
            <person name="Swanson P.K."/>
            <person name="Smith M."/>
            <person name="Roesemann S."/>
            <person name="Alexander J.E."/>
            <person name="Rich S.A."/>
            <person name="Livny J."/>
            <person name="Vlamakis H."/>
            <person name="Clish C."/>
            <person name="Bullock K."/>
            <person name="Deik A."/>
            <person name="Scott J."/>
            <person name="Pierce K.A."/>
            <person name="Xavier R.J."/>
            <person name="Alm E.J."/>
        </authorList>
    </citation>
    <scope>NUCLEOTIDE SEQUENCE [LARGE SCALE GENOMIC DNA]</scope>
    <source>
        <strain evidence="10 11">BIOML-B9</strain>
    </source>
</reference>
<dbReference type="InterPro" id="IPR011527">
    <property type="entry name" value="ABC1_TM_dom"/>
</dbReference>
<dbReference type="AlphaFoldDB" id="A0A6A8KF35"/>
<evidence type="ECO:0000256" key="1">
    <source>
        <dbReference type="ARBA" id="ARBA00004651"/>
    </source>
</evidence>
<dbReference type="CDD" id="cd03228">
    <property type="entry name" value="ABCC_MRP_Like"/>
    <property type="match status" value="1"/>
</dbReference>
<dbReference type="Pfam" id="PF00664">
    <property type="entry name" value="ABC_membrane"/>
    <property type="match status" value="1"/>
</dbReference>
<dbReference type="Gene3D" id="3.40.50.300">
    <property type="entry name" value="P-loop containing nucleotide triphosphate hydrolases"/>
    <property type="match status" value="1"/>
</dbReference>
<dbReference type="Gene3D" id="1.20.1560.10">
    <property type="entry name" value="ABC transporter type 1, transmembrane domain"/>
    <property type="match status" value="1"/>
</dbReference>
<dbReference type="SMART" id="SM00382">
    <property type="entry name" value="AAA"/>
    <property type="match status" value="1"/>
</dbReference>
<dbReference type="SUPFAM" id="SSF52540">
    <property type="entry name" value="P-loop containing nucleoside triphosphate hydrolases"/>
    <property type="match status" value="1"/>
</dbReference>
<dbReference type="InterPro" id="IPR036640">
    <property type="entry name" value="ABC1_TM_sf"/>
</dbReference>
<dbReference type="GO" id="GO:0005886">
    <property type="term" value="C:plasma membrane"/>
    <property type="evidence" value="ECO:0007669"/>
    <property type="project" value="UniProtKB-SubCell"/>
</dbReference>
<dbReference type="InterPro" id="IPR017871">
    <property type="entry name" value="ABC_transporter-like_CS"/>
</dbReference>
<dbReference type="InterPro" id="IPR003439">
    <property type="entry name" value="ABC_transporter-like_ATP-bd"/>
</dbReference>
<dbReference type="InterPro" id="IPR039421">
    <property type="entry name" value="Type_1_exporter"/>
</dbReference>
<dbReference type="GO" id="GO:0005524">
    <property type="term" value="F:ATP binding"/>
    <property type="evidence" value="ECO:0007669"/>
    <property type="project" value="UniProtKB-KW"/>
</dbReference>
<dbReference type="Proteomes" id="UP000477010">
    <property type="component" value="Unassembled WGS sequence"/>
</dbReference>
<dbReference type="RefSeq" id="WP_154251895.1">
    <property type="nucleotide sequence ID" value="NZ_WKQA01000007.1"/>
</dbReference>
<feature type="domain" description="ABC transporter" evidence="8">
    <location>
        <begin position="324"/>
        <end position="538"/>
    </location>
</feature>
<evidence type="ECO:0000256" key="6">
    <source>
        <dbReference type="ARBA" id="ARBA00023136"/>
    </source>
</evidence>
<comment type="subcellular location">
    <subcellularLocation>
        <location evidence="1">Cell membrane</location>
        <topology evidence="1">Multi-pass membrane protein</topology>
    </subcellularLocation>
</comment>
<keyword evidence="4 10" id="KW-0067">ATP-binding</keyword>
<dbReference type="GO" id="GO:0034040">
    <property type="term" value="F:ATPase-coupled lipid transmembrane transporter activity"/>
    <property type="evidence" value="ECO:0007669"/>
    <property type="project" value="TreeGrafter"/>
</dbReference>
<accession>A0A6A8KF35</accession>
<dbReference type="PANTHER" id="PTHR24221">
    <property type="entry name" value="ATP-BINDING CASSETTE SUB-FAMILY B"/>
    <property type="match status" value="1"/>
</dbReference>